<evidence type="ECO:0000313" key="2">
    <source>
        <dbReference type="EMBL" id="RIX49899.1"/>
    </source>
</evidence>
<dbReference type="Proteomes" id="UP000266482">
    <property type="component" value="Unassembled WGS sequence"/>
</dbReference>
<reference evidence="2 3" key="1">
    <citation type="submission" date="2018-09" db="EMBL/GenBank/DDBJ databases">
        <title>Paenibacillus aracenensis nov. sp. isolated from a cave in southern Spain.</title>
        <authorList>
            <person name="Jurado V."/>
            <person name="Gutierrez-Patricio S."/>
            <person name="Gonzalez-Pimentel J.L."/>
            <person name="Miller A.Z."/>
            <person name="Laiz L."/>
            <person name="Saiz-Jimenez C."/>
        </authorList>
    </citation>
    <scope>NUCLEOTIDE SEQUENCE [LARGE SCALE GENOMIC DNA]</scope>
    <source>
        <strain evidence="2 3">DSM 22867</strain>
    </source>
</reference>
<sequence length="124" mass="14100">MKKLKWLTILSLLGMGIIFLVSFGISYFYKRSFLDTLTYTGLSVLLLGILFSMKGRSFLGNQLIQQDSDYGVYDPLEAERESQEIRSQGSIQYVRDNRTVAFRMTPFSMMISSVITLGIAYLLA</sequence>
<keyword evidence="1" id="KW-0472">Membrane</keyword>
<dbReference type="AlphaFoldDB" id="A0A3A1UMV0"/>
<keyword evidence="1" id="KW-1133">Transmembrane helix</keyword>
<proteinExistence type="predicted"/>
<feature type="transmembrane region" description="Helical" evidence="1">
    <location>
        <begin position="100"/>
        <end position="123"/>
    </location>
</feature>
<evidence type="ECO:0000256" key="1">
    <source>
        <dbReference type="SAM" id="Phobius"/>
    </source>
</evidence>
<comment type="caution">
    <text evidence="2">The sequence shown here is derived from an EMBL/GenBank/DDBJ whole genome shotgun (WGS) entry which is preliminary data.</text>
</comment>
<protein>
    <recommendedName>
        <fullName evidence="4">DUF3899 domain-containing protein</fullName>
    </recommendedName>
</protein>
<keyword evidence="1" id="KW-0812">Transmembrane</keyword>
<name>A0A3A1UMV0_9BACL</name>
<feature type="transmembrane region" description="Helical" evidence="1">
    <location>
        <begin position="36"/>
        <end position="53"/>
    </location>
</feature>
<dbReference type="RefSeq" id="WP_119602230.1">
    <property type="nucleotide sequence ID" value="NZ_QXQA01000017.1"/>
</dbReference>
<keyword evidence="3" id="KW-1185">Reference proteome</keyword>
<evidence type="ECO:0000313" key="3">
    <source>
        <dbReference type="Proteomes" id="UP000266482"/>
    </source>
</evidence>
<evidence type="ECO:0008006" key="4">
    <source>
        <dbReference type="Google" id="ProtNLM"/>
    </source>
</evidence>
<organism evidence="2 3">
    <name type="scientific">Paenibacillus nanensis</name>
    <dbReference type="NCBI Taxonomy" id="393251"/>
    <lineage>
        <taxon>Bacteria</taxon>
        <taxon>Bacillati</taxon>
        <taxon>Bacillota</taxon>
        <taxon>Bacilli</taxon>
        <taxon>Bacillales</taxon>
        <taxon>Paenibacillaceae</taxon>
        <taxon>Paenibacillus</taxon>
    </lineage>
</organism>
<accession>A0A3A1UMV0</accession>
<gene>
    <name evidence="2" type="ORF">D3P08_21755</name>
</gene>
<feature type="transmembrane region" description="Helical" evidence="1">
    <location>
        <begin position="7"/>
        <end position="30"/>
    </location>
</feature>
<dbReference type="EMBL" id="QXQA01000017">
    <property type="protein sequence ID" value="RIX49899.1"/>
    <property type="molecule type" value="Genomic_DNA"/>
</dbReference>